<feature type="region of interest" description="Disordered" evidence="1">
    <location>
        <begin position="1"/>
        <end position="65"/>
    </location>
</feature>
<dbReference type="Gene3D" id="3.40.50.150">
    <property type="entry name" value="Vaccinia Virus protein VP39"/>
    <property type="match status" value="1"/>
</dbReference>
<dbReference type="AlphaFoldDB" id="A0A1X0RT87"/>
<dbReference type="PANTHER" id="PTHR43591:SF24">
    <property type="entry name" value="2-METHOXY-6-POLYPRENYL-1,4-BENZOQUINOL METHYLASE, MITOCHONDRIAL"/>
    <property type="match status" value="1"/>
</dbReference>
<evidence type="ECO:0000313" key="3">
    <source>
        <dbReference type="EMBL" id="ORE15121.1"/>
    </source>
</evidence>
<feature type="region of interest" description="Disordered" evidence="1">
    <location>
        <begin position="78"/>
        <end position="141"/>
    </location>
</feature>
<accession>A0A1X0RT87</accession>
<dbReference type="SUPFAM" id="SSF53335">
    <property type="entry name" value="S-adenosyl-L-methionine-dependent methyltransferases"/>
    <property type="match status" value="1"/>
</dbReference>
<keyword evidence="3" id="KW-0808">Transferase</keyword>
<dbReference type="InterPro" id="IPR041698">
    <property type="entry name" value="Methyltransf_25"/>
</dbReference>
<evidence type="ECO:0000256" key="1">
    <source>
        <dbReference type="SAM" id="MobiDB-lite"/>
    </source>
</evidence>
<dbReference type="EMBL" id="KV921438">
    <property type="protein sequence ID" value="ORE15121.1"/>
    <property type="molecule type" value="Genomic_DNA"/>
</dbReference>
<dbReference type="OMA" id="EAQEHEV"/>
<keyword evidence="3" id="KW-0489">Methyltransferase</keyword>
<dbReference type="InterPro" id="IPR029063">
    <property type="entry name" value="SAM-dependent_MTases_sf"/>
</dbReference>
<dbReference type="CDD" id="cd02440">
    <property type="entry name" value="AdoMet_MTases"/>
    <property type="match status" value="1"/>
</dbReference>
<organism evidence="3 4">
    <name type="scientific">Rhizopus microsporus</name>
    <dbReference type="NCBI Taxonomy" id="58291"/>
    <lineage>
        <taxon>Eukaryota</taxon>
        <taxon>Fungi</taxon>
        <taxon>Fungi incertae sedis</taxon>
        <taxon>Mucoromycota</taxon>
        <taxon>Mucoromycotina</taxon>
        <taxon>Mucoromycetes</taxon>
        <taxon>Mucorales</taxon>
        <taxon>Mucorineae</taxon>
        <taxon>Rhizopodaceae</taxon>
        <taxon>Rhizopus</taxon>
    </lineage>
</organism>
<dbReference type="PANTHER" id="PTHR43591">
    <property type="entry name" value="METHYLTRANSFERASE"/>
    <property type="match status" value="1"/>
</dbReference>
<feature type="compositionally biased region" description="Polar residues" evidence="1">
    <location>
        <begin position="84"/>
        <end position="95"/>
    </location>
</feature>
<feature type="compositionally biased region" description="Low complexity" evidence="1">
    <location>
        <begin position="49"/>
        <end position="62"/>
    </location>
</feature>
<dbReference type="Pfam" id="PF13649">
    <property type="entry name" value="Methyltransf_25"/>
    <property type="match status" value="1"/>
</dbReference>
<protein>
    <submittedName>
        <fullName evidence="3">S-adenosyl-L-methionine-dependent methyltransferase</fullName>
    </submittedName>
</protein>
<evidence type="ECO:0000313" key="4">
    <source>
        <dbReference type="Proteomes" id="UP000242381"/>
    </source>
</evidence>
<dbReference type="GO" id="GO:0008168">
    <property type="term" value="F:methyltransferase activity"/>
    <property type="evidence" value="ECO:0007669"/>
    <property type="project" value="UniProtKB-KW"/>
</dbReference>
<feature type="domain" description="Methyltransferase" evidence="2">
    <location>
        <begin position="201"/>
        <end position="292"/>
    </location>
</feature>
<sequence length="453" mass="51312">MGNAQSSGDNEVYPTIVPKKKPSTPYNFFDMQHTADLPSPTRLRKESTHTSSARSHTSNSNKSVKDTANYFEMAAVTHEPSLPSKASSPRGTTPASSIKKSYTQSSSQLYQLTPTSSRSSSSKTINTQTEKKKPPSNVSDHLMIDGRIYSKSHASKNFMLPCDDDEADRLMTMHYILKAMFQWNFISPIHESFSSGEKLKVLDIGCGPGTWIMEMATEYPNSDFYGIDECSLFPTSIKPANAHFQIHDILKGPLPFEDEMFDFVYMRSMMIYLLPEELATLLSEIHRVMKPGAYLEVVDTNYTIRRAGPLSNSIINTELKQKMNPVGHVNTVESNTHHPIFTFLMMTQDHTLSFLGHFVDITQEHVAIPIGNWTGQQLDKLHTQNVKSFLSTIHLKERRLTTQEINEIIDECGRYNSYLDYFACYAKKPSRQDNLEQNTIDSINEFVQGFVDI</sequence>
<dbReference type="GO" id="GO:0032259">
    <property type="term" value="P:methylation"/>
    <property type="evidence" value="ECO:0007669"/>
    <property type="project" value="UniProtKB-KW"/>
</dbReference>
<evidence type="ECO:0000259" key="2">
    <source>
        <dbReference type="Pfam" id="PF13649"/>
    </source>
</evidence>
<proteinExistence type="predicted"/>
<dbReference type="VEuPathDB" id="FungiDB:BCV72DRAFT_338012"/>
<dbReference type="Proteomes" id="UP000242381">
    <property type="component" value="Unassembled WGS sequence"/>
</dbReference>
<name>A0A1X0RT87_RHIZD</name>
<feature type="compositionally biased region" description="Low complexity" evidence="1">
    <location>
        <begin position="96"/>
        <end position="122"/>
    </location>
</feature>
<reference evidence="3 4" key="1">
    <citation type="journal article" date="2016" name="Proc. Natl. Acad. Sci. U.S.A.">
        <title>Lipid metabolic changes in an early divergent fungus govern the establishment of a mutualistic symbiosis with endobacteria.</title>
        <authorList>
            <person name="Lastovetsky O.A."/>
            <person name="Gaspar M.L."/>
            <person name="Mondo S.J."/>
            <person name="LaButti K.M."/>
            <person name="Sandor L."/>
            <person name="Grigoriev I.V."/>
            <person name="Henry S.A."/>
            <person name="Pawlowska T.E."/>
        </authorList>
    </citation>
    <scope>NUCLEOTIDE SEQUENCE [LARGE SCALE GENOMIC DNA]</scope>
    <source>
        <strain evidence="3 4">ATCC 11559</strain>
    </source>
</reference>
<gene>
    <name evidence="3" type="ORF">BCV71DRAFT_228861</name>
</gene>